<reference evidence="2" key="2">
    <citation type="journal article" date="2015" name="Data Brief">
        <title>Shoot transcriptome of the giant reed, Arundo donax.</title>
        <authorList>
            <person name="Barrero R.A."/>
            <person name="Guerrero F.D."/>
            <person name="Moolhuijzen P."/>
            <person name="Goolsby J.A."/>
            <person name="Tidwell J."/>
            <person name="Bellgard S.E."/>
            <person name="Bellgard M.I."/>
        </authorList>
    </citation>
    <scope>NUCLEOTIDE SEQUENCE</scope>
    <source>
        <tissue evidence="2">Shoot tissue taken approximately 20 cm above the soil surface</tissue>
    </source>
</reference>
<name>A0A0A8Y2E1_ARUDO</name>
<proteinExistence type="predicted"/>
<sequence length="49" mass="5790">MGIVFALFPILQYLTCCQHTSMINGKCHCPFFFYQGFIDKLKNYPFFLC</sequence>
<protein>
    <submittedName>
        <fullName evidence="2">Uncharacterized protein</fullName>
    </submittedName>
</protein>
<feature type="chain" id="PRO_5002043222" evidence="1">
    <location>
        <begin position="18"/>
        <end position="49"/>
    </location>
</feature>
<evidence type="ECO:0000313" key="2">
    <source>
        <dbReference type="EMBL" id="JAD19358.1"/>
    </source>
</evidence>
<keyword evidence="1" id="KW-0732">Signal</keyword>
<dbReference type="AlphaFoldDB" id="A0A0A8Y2E1"/>
<reference evidence="2" key="1">
    <citation type="submission" date="2014-09" db="EMBL/GenBank/DDBJ databases">
        <authorList>
            <person name="Magalhaes I.L.F."/>
            <person name="Oliveira U."/>
            <person name="Santos F.R."/>
            <person name="Vidigal T.H.D.A."/>
            <person name="Brescovit A.D."/>
            <person name="Santos A.J."/>
        </authorList>
    </citation>
    <scope>NUCLEOTIDE SEQUENCE</scope>
    <source>
        <tissue evidence="2">Shoot tissue taken approximately 20 cm above the soil surface</tissue>
    </source>
</reference>
<organism evidence="2">
    <name type="scientific">Arundo donax</name>
    <name type="common">Giant reed</name>
    <name type="synonym">Donax arundinaceus</name>
    <dbReference type="NCBI Taxonomy" id="35708"/>
    <lineage>
        <taxon>Eukaryota</taxon>
        <taxon>Viridiplantae</taxon>
        <taxon>Streptophyta</taxon>
        <taxon>Embryophyta</taxon>
        <taxon>Tracheophyta</taxon>
        <taxon>Spermatophyta</taxon>
        <taxon>Magnoliopsida</taxon>
        <taxon>Liliopsida</taxon>
        <taxon>Poales</taxon>
        <taxon>Poaceae</taxon>
        <taxon>PACMAD clade</taxon>
        <taxon>Arundinoideae</taxon>
        <taxon>Arundineae</taxon>
        <taxon>Arundo</taxon>
    </lineage>
</organism>
<dbReference type="EMBL" id="GBRH01278537">
    <property type="protein sequence ID" value="JAD19358.1"/>
    <property type="molecule type" value="Transcribed_RNA"/>
</dbReference>
<evidence type="ECO:0000256" key="1">
    <source>
        <dbReference type="SAM" id="SignalP"/>
    </source>
</evidence>
<accession>A0A0A8Y2E1</accession>
<feature type="signal peptide" evidence="1">
    <location>
        <begin position="1"/>
        <end position="17"/>
    </location>
</feature>